<sequence>MASQQPKPLWNFDPVGGQILDPIAFYTLNQPQPPFFHVMGPNVAVDGLSSWEPQMKRPKEEVLSLDSFKIGQVSTGLGLSLDNPNLNLASSSGDSGSAYNRLSSAGGVFDRELQRMDAEIDSFIRLQGLLSSNSSHSIDPQLADRRADFVDASRDSAVYSAAADFAAYSVV</sequence>
<organism evidence="1 2">
    <name type="scientific">Asparagus officinalis</name>
    <name type="common">Garden asparagus</name>
    <dbReference type="NCBI Taxonomy" id="4686"/>
    <lineage>
        <taxon>Eukaryota</taxon>
        <taxon>Viridiplantae</taxon>
        <taxon>Streptophyta</taxon>
        <taxon>Embryophyta</taxon>
        <taxon>Tracheophyta</taxon>
        <taxon>Spermatophyta</taxon>
        <taxon>Magnoliopsida</taxon>
        <taxon>Liliopsida</taxon>
        <taxon>Asparagales</taxon>
        <taxon>Asparagaceae</taxon>
        <taxon>Asparagoideae</taxon>
        <taxon>Asparagus</taxon>
    </lineage>
</organism>
<reference evidence="2" key="1">
    <citation type="journal article" date="2017" name="Nat. Commun.">
        <title>The asparagus genome sheds light on the origin and evolution of a young Y chromosome.</title>
        <authorList>
            <person name="Harkess A."/>
            <person name="Zhou J."/>
            <person name="Xu C."/>
            <person name="Bowers J.E."/>
            <person name="Van der Hulst R."/>
            <person name="Ayyampalayam S."/>
            <person name="Mercati F."/>
            <person name="Riccardi P."/>
            <person name="McKain M.R."/>
            <person name="Kakrana A."/>
            <person name="Tang H."/>
            <person name="Ray J."/>
            <person name="Groenendijk J."/>
            <person name="Arikit S."/>
            <person name="Mathioni S.M."/>
            <person name="Nakano M."/>
            <person name="Shan H."/>
            <person name="Telgmann-Rauber A."/>
            <person name="Kanno A."/>
            <person name="Yue Z."/>
            <person name="Chen H."/>
            <person name="Li W."/>
            <person name="Chen Y."/>
            <person name="Xu X."/>
            <person name="Zhang Y."/>
            <person name="Luo S."/>
            <person name="Chen H."/>
            <person name="Gao J."/>
            <person name="Mao Z."/>
            <person name="Pires J.C."/>
            <person name="Luo M."/>
            <person name="Kudrna D."/>
            <person name="Wing R.A."/>
            <person name="Meyers B.C."/>
            <person name="Yi K."/>
            <person name="Kong H."/>
            <person name="Lavrijsen P."/>
            <person name="Sunseri F."/>
            <person name="Falavigna A."/>
            <person name="Ye Y."/>
            <person name="Leebens-Mack J.H."/>
            <person name="Chen G."/>
        </authorList>
    </citation>
    <scope>NUCLEOTIDE SEQUENCE [LARGE SCALE GENOMIC DNA]</scope>
    <source>
        <strain evidence="2">cv. DH0086</strain>
    </source>
</reference>
<protein>
    <submittedName>
        <fullName evidence="1">Uncharacterized protein</fullName>
    </submittedName>
</protein>
<dbReference type="AlphaFoldDB" id="A0A5P1EFY6"/>
<evidence type="ECO:0000313" key="1">
    <source>
        <dbReference type="EMBL" id="ONK64673.1"/>
    </source>
</evidence>
<dbReference type="EMBL" id="CM007387">
    <property type="protein sequence ID" value="ONK64673.1"/>
    <property type="molecule type" value="Genomic_DNA"/>
</dbReference>
<gene>
    <name evidence="1" type="ORF">A4U43_C07F28630</name>
</gene>
<dbReference type="Gramene" id="ONK64673">
    <property type="protein sequence ID" value="ONK64673"/>
    <property type="gene ID" value="A4U43_C07F28630"/>
</dbReference>
<name>A0A5P1EFY6_ASPOF</name>
<dbReference type="Proteomes" id="UP000243459">
    <property type="component" value="Chromosome 7"/>
</dbReference>
<evidence type="ECO:0000313" key="2">
    <source>
        <dbReference type="Proteomes" id="UP000243459"/>
    </source>
</evidence>
<accession>A0A5P1EFY6</accession>
<proteinExistence type="predicted"/>
<keyword evidence="2" id="KW-1185">Reference proteome</keyword>